<dbReference type="EMBL" id="LHZF01000136">
    <property type="protein sequence ID" value="KXV18480.1"/>
    <property type="molecule type" value="Genomic_DNA"/>
</dbReference>
<dbReference type="PATRIC" id="fig|178901.13.peg.3323"/>
<evidence type="ECO:0000313" key="2">
    <source>
        <dbReference type="Proteomes" id="UP000075526"/>
    </source>
</evidence>
<protein>
    <submittedName>
        <fullName evidence="1">Uncharacterized protein</fullName>
    </submittedName>
</protein>
<gene>
    <name evidence="1" type="ORF">AD933_03110</name>
</gene>
<accession>A0A149RW45</accession>
<comment type="caution">
    <text evidence="1">The sequence shown here is derived from an EMBL/GenBank/DDBJ whole genome shotgun (WGS) entry which is preliminary data.</text>
</comment>
<dbReference type="AlphaFoldDB" id="A0A149RW45"/>
<sequence length="119" mass="13066">MRTTGIDEQFCADKALGFIACEVENGSSNSLGLAHLPQRGARSELCFEVFHFGFRETDLVQKRRFDTAGETALTRMLRLSSSQDQLRANERAPALAAVTSQAVLACLVDAFQRVSARTL</sequence>
<evidence type="ECO:0000313" key="1">
    <source>
        <dbReference type="EMBL" id="KXV18480.1"/>
    </source>
</evidence>
<reference evidence="1 2" key="1">
    <citation type="submission" date="2015-06" db="EMBL/GenBank/DDBJ databases">
        <title>Improved classification and identification of acetic acid bacteria using matrix-assisted laser desorption/ionization time-of-flight mass spectrometry; Gluconobacter nephelii and Gluconobacter uchimurae are later heterotypic synonyms of Gluconobacter japonicus and Gluconobacter oxydans, respectively.</title>
        <authorList>
            <person name="Li L."/>
            <person name="Cleenwerck I."/>
            <person name="De Vuyst L."/>
            <person name="Vandamme P."/>
        </authorList>
    </citation>
    <scope>NUCLEOTIDE SEQUENCE [LARGE SCALE GENOMIC DNA]</scope>
    <source>
        <strain evidence="1 2">LMG 1552</strain>
    </source>
</reference>
<organism evidence="1 2">
    <name type="scientific">Acetobacter malorum</name>
    <dbReference type="NCBI Taxonomy" id="178901"/>
    <lineage>
        <taxon>Bacteria</taxon>
        <taxon>Pseudomonadati</taxon>
        <taxon>Pseudomonadota</taxon>
        <taxon>Alphaproteobacteria</taxon>
        <taxon>Acetobacterales</taxon>
        <taxon>Acetobacteraceae</taxon>
        <taxon>Acetobacter</taxon>
    </lineage>
</organism>
<dbReference type="Proteomes" id="UP000075526">
    <property type="component" value="Unassembled WGS sequence"/>
</dbReference>
<name>A0A149RW45_9PROT</name>
<proteinExistence type="predicted"/>